<accession>A0AAI9HGC6</accession>
<dbReference type="RefSeq" id="WP_048217519.1">
    <property type="nucleotide sequence ID" value="NZ_CAXOME010000031.1"/>
</dbReference>
<dbReference type="Pfam" id="PF16162">
    <property type="entry name" value="KwaB"/>
    <property type="match status" value="1"/>
</dbReference>
<organism evidence="1">
    <name type="scientific">Citrobacter freundii</name>
    <dbReference type="NCBI Taxonomy" id="546"/>
    <lineage>
        <taxon>Bacteria</taxon>
        <taxon>Pseudomonadati</taxon>
        <taxon>Pseudomonadota</taxon>
        <taxon>Gammaproteobacteria</taxon>
        <taxon>Enterobacterales</taxon>
        <taxon>Enterobacteriaceae</taxon>
        <taxon>Citrobacter</taxon>
        <taxon>Citrobacter freundii complex</taxon>
    </lineage>
</organism>
<sequence>MELFALTEDDITPDVVKICLDKKTSDTVNQIFEKMIAAFYETSPDPMDYSADYKLDKNEHFIIPGFKQHIPLGEALISPKAITALDINDIGLDKIKALFTGSTDGQRIYIQKFDKGQVITATNSFFFFDNTKTFSAPEHNGLTIGPKLTAIIDSNILLFRNFNNLRRIFNMDEYYRSATDSELDAFQESDVFHCENGFKLSDFDDTVIRRKVTLLNMSGVLKEHTIATLQEAASVLNHPLDIMRFEEKDKIKLPNNKRDIKLLLSFLDSDIYISAINGVKYRSNSKTRII</sequence>
<comment type="caution">
    <text evidence="1">The sequence shown here is derived from an EMBL/GenBank/DDBJ whole genome shotgun (WGS) entry which is preliminary data.</text>
</comment>
<name>A0AAI9HGC6_CITFR</name>
<proteinExistence type="predicted"/>
<dbReference type="InterPro" id="IPR032359">
    <property type="entry name" value="KwaB-like"/>
</dbReference>
<gene>
    <name evidence="1" type="ORF">PQQ21_002090</name>
</gene>
<reference evidence="1" key="1">
    <citation type="submission" date="2024-02" db="EMBL/GenBank/DDBJ databases">
        <authorList>
            <consortium name="Clinical and Environmental Microbiology Branch: Whole genome sequencing antimicrobial resistance pathogens in the healthcare setting"/>
        </authorList>
    </citation>
    <scope>NUCLEOTIDE SEQUENCE</scope>
    <source>
        <strain evidence="1">2023GN-00102</strain>
    </source>
</reference>
<dbReference type="AlphaFoldDB" id="A0AAI9HGC6"/>
<protein>
    <submittedName>
        <fullName evidence="1">DUF4868 domain-containing protein</fullName>
    </submittedName>
</protein>
<dbReference type="EMBL" id="ABKLER030000007">
    <property type="protein sequence ID" value="EMN4144837.1"/>
    <property type="molecule type" value="Genomic_DNA"/>
</dbReference>
<evidence type="ECO:0000313" key="1">
    <source>
        <dbReference type="EMBL" id="EMN4144837.1"/>
    </source>
</evidence>